<dbReference type="GeneID" id="85327394"/>
<dbReference type="Proteomes" id="UP001172101">
    <property type="component" value="Unassembled WGS sequence"/>
</dbReference>
<dbReference type="AlphaFoldDB" id="A0AA40AE91"/>
<reference evidence="1" key="1">
    <citation type="submission" date="2023-06" db="EMBL/GenBank/DDBJ databases">
        <title>Genome-scale phylogeny and comparative genomics of the fungal order Sordariales.</title>
        <authorList>
            <consortium name="Lawrence Berkeley National Laboratory"/>
            <person name="Hensen N."/>
            <person name="Bonometti L."/>
            <person name="Westerberg I."/>
            <person name="Brannstrom I.O."/>
            <person name="Guillou S."/>
            <person name="Cros-Aarteil S."/>
            <person name="Calhoun S."/>
            <person name="Haridas S."/>
            <person name="Kuo A."/>
            <person name="Mondo S."/>
            <person name="Pangilinan J."/>
            <person name="Riley R."/>
            <person name="LaButti K."/>
            <person name="Andreopoulos B."/>
            <person name="Lipzen A."/>
            <person name="Chen C."/>
            <person name="Yanf M."/>
            <person name="Daum C."/>
            <person name="Ng V."/>
            <person name="Clum A."/>
            <person name="Steindorff A."/>
            <person name="Ohm R."/>
            <person name="Martin F."/>
            <person name="Silar P."/>
            <person name="Natvig D."/>
            <person name="Lalanne C."/>
            <person name="Gautier V."/>
            <person name="Ament-velasquez S.L."/>
            <person name="Kruys A."/>
            <person name="Hutchinson M.I."/>
            <person name="Powell A.J."/>
            <person name="Barry K."/>
            <person name="Miller A.N."/>
            <person name="Grigoriev I.V."/>
            <person name="Debuchy R."/>
            <person name="Gladieux P."/>
            <person name="Thoren M.H."/>
            <person name="Johannesson H."/>
        </authorList>
    </citation>
    <scope>NUCLEOTIDE SEQUENCE</scope>
    <source>
        <strain evidence="1">SMH2392-1A</strain>
    </source>
</reference>
<proteinExistence type="predicted"/>
<protein>
    <submittedName>
        <fullName evidence="1">Uncharacterized protein</fullName>
    </submittedName>
</protein>
<keyword evidence="2" id="KW-1185">Reference proteome</keyword>
<evidence type="ECO:0000313" key="2">
    <source>
        <dbReference type="Proteomes" id="UP001172101"/>
    </source>
</evidence>
<dbReference type="EMBL" id="JAUIRO010000005">
    <property type="protein sequence ID" value="KAK0714058.1"/>
    <property type="molecule type" value="Genomic_DNA"/>
</dbReference>
<accession>A0AA40AE91</accession>
<comment type="caution">
    <text evidence="1">The sequence shown here is derived from an EMBL/GenBank/DDBJ whole genome shotgun (WGS) entry which is preliminary data.</text>
</comment>
<dbReference type="RefSeq" id="XP_060295380.1">
    <property type="nucleotide sequence ID" value="XM_060444124.1"/>
</dbReference>
<gene>
    <name evidence="1" type="ORF">B0T26DRAFT_742492</name>
</gene>
<organism evidence="1 2">
    <name type="scientific">Lasiosphaeria miniovina</name>
    <dbReference type="NCBI Taxonomy" id="1954250"/>
    <lineage>
        <taxon>Eukaryota</taxon>
        <taxon>Fungi</taxon>
        <taxon>Dikarya</taxon>
        <taxon>Ascomycota</taxon>
        <taxon>Pezizomycotina</taxon>
        <taxon>Sordariomycetes</taxon>
        <taxon>Sordariomycetidae</taxon>
        <taxon>Sordariales</taxon>
        <taxon>Lasiosphaeriaceae</taxon>
        <taxon>Lasiosphaeria</taxon>
    </lineage>
</organism>
<evidence type="ECO:0000313" key="1">
    <source>
        <dbReference type="EMBL" id="KAK0714058.1"/>
    </source>
</evidence>
<sequence>MVETWDSLIHSIGGLSLEGGTAKLSGSTSSHCPQLISLRQQAKTLANTAAKFGDATDRYFVAHITSLAGQGTSTRKILSHFHGSLMRIVKEVLNRTTDDSRVLCLDGSGTLRYENYSIPLREASLGRPYDADFESEEYYDHEERLADDQYAKASSVQCERKLDGERKLDNERKQDENWIGFWVRALSSFPNGPTLFYPATSRFPKLRLADVPRCLFGAFDPASSGRNDDYVFASSESVSAESWRSKVDLLSRVEEEATGRLHRHLTKSCFGAGNGDDNLVSWSSSLIFVIQYAIWRCCNRCCANSEVKICAVDTTMFPQGQFVRDITLIRAGRSCVFSLDQLIKAGLHGLYPEFAENTAKKKWTNRVKCLHIKRALEMTRACFSIFNANDVALLLLSFKNRKLRPTTATGPSRPYDGHESVEGA</sequence>
<name>A0AA40AE91_9PEZI</name>